<keyword evidence="2" id="KW-1185">Reference proteome</keyword>
<dbReference type="EMBL" id="JAJSOF020000005">
    <property type="protein sequence ID" value="KAJ4447195.1"/>
    <property type="molecule type" value="Genomic_DNA"/>
</dbReference>
<comment type="caution">
    <text evidence="1">The sequence shown here is derived from an EMBL/GenBank/DDBJ whole genome shotgun (WGS) entry which is preliminary data.</text>
</comment>
<accession>A0ABQ8TP83</accession>
<evidence type="ECO:0000313" key="1">
    <source>
        <dbReference type="EMBL" id="KAJ4447195.1"/>
    </source>
</evidence>
<organism evidence="1 2">
    <name type="scientific">Periplaneta americana</name>
    <name type="common">American cockroach</name>
    <name type="synonym">Blatta americana</name>
    <dbReference type="NCBI Taxonomy" id="6978"/>
    <lineage>
        <taxon>Eukaryota</taxon>
        <taxon>Metazoa</taxon>
        <taxon>Ecdysozoa</taxon>
        <taxon>Arthropoda</taxon>
        <taxon>Hexapoda</taxon>
        <taxon>Insecta</taxon>
        <taxon>Pterygota</taxon>
        <taxon>Neoptera</taxon>
        <taxon>Polyneoptera</taxon>
        <taxon>Dictyoptera</taxon>
        <taxon>Blattodea</taxon>
        <taxon>Blattoidea</taxon>
        <taxon>Blattidae</taxon>
        <taxon>Blattinae</taxon>
        <taxon>Periplaneta</taxon>
    </lineage>
</organism>
<protein>
    <submittedName>
        <fullName evidence="1">Uncharacterized protein</fullName>
    </submittedName>
</protein>
<proteinExistence type="predicted"/>
<dbReference type="Proteomes" id="UP001148838">
    <property type="component" value="Unassembled WGS sequence"/>
</dbReference>
<sequence length="266" mass="29761">MDENTTCKSSLSGKASCKADLNNFKGKLFRGRVSIPGPLVERTSALPTELPGNSTRHRKASCKADWNNFKGKIVPSCVDIKGRVETVSGGVLGWLFNDTVSTTRLFSVDEIGDSEMIFGEMRPRIRQRLPCIHITVGENLGKNPTRWGRHVARKGESRNAYRVLVGRPEGKRPLGRPRRRGEDNIKIDLREVGYDDRDWINLAQDRDQWRAYVRAAMNLRGIAPIEIDRQLCQVYGQADGALLHKVVCDAGWPPTALLVMHILASC</sequence>
<gene>
    <name evidence="1" type="ORF">ANN_09197</name>
</gene>
<reference evidence="1 2" key="1">
    <citation type="journal article" date="2022" name="Allergy">
        <title>Genome assembly and annotation of Periplaneta americana reveal a comprehensive cockroach allergen profile.</title>
        <authorList>
            <person name="Wang L."/>
            <person name="Xiong Q."/>
            <person name="Saelim N."/>
            <person name="Wang L."/>
            <person name="Nong W."/>
            <person name="Wan A.T."/>
            <person name="Shi M."/>
            <person name="Liu X."/>
            <person name="Cao Q."/>
            <person name="Hui J.H.L."/>
            <person name="Sookrung N."/>
            <person name="Leung T.F."/>
            <person name="Tungtrongchitr A."/>
            <person name="Tsui S.K.W."/>
        </authorList>
    </citation>
    <scope>NUCLEOTIDE SEQUENCE [LARGE SCALE GENOMIC DNA]</scope>
    <source>
        <strain evidence="1">PWHHKU_190912</strain>
    </source>
</reference>
<name>A0ABQ8TP83_PERAM</name>
<evidence type="ECO:0000313" key="2">
    <source>
        <dbReference type="Proteomes" id="UP001148838"/>
    </source>
</evidence>